<dbReference type="InterPro" id="IPR020845">
    <property type="entry name" value="AMP-binding_CS"/>
</dbReference>
<dbReference type="Gene3D" id="3.30.300.30">
    <property type="match status" value="1"/>
</dbReference>
<evidence type="ECO:0000259" key="6">
    <source>
        <dbReference type="Pfam" id="PF00550"/>
    </source>
</evidence>
<evidence type="ECO:0000256" key="3">
    <source>
        <dbReference type="ARBA" id="ARBA00022553"/>
    </source>
</evidence>
<feature type="domain" description="AMP-binding enzyme C-terminal" evidence="8">
    <location>
        <begin position="900"/>
        <end position="974"/>
    </location>
</feature>
<comment type="cofactor">
    <cofactor evidence="1">
        <name>pantetheine 4'-phosphate</name>
        <dbReference type="ChEBI" id="CHEBI:47942"/>
    </cofactor>
</comment>
<evidence type="ECO:0000256" key="1">
    <source>
        <dbReference type="ARBA" id="ARBA00001957"/>
    </source>
</evidence>
<dbReference type="SUPFAM" id="SSF47336">
    <property type="entry name" value="ACP-like"/>
    <property type="match status" value="1"/>
</dbReference>
<dbReference type="InterPro" id="IPR036736">
    <property type="entry name" value="ACP-like_sf"/>
</dbReference>
<dbReference type="InterPro" id="IPR023213">
    <property type="entry name" value="CAT-like_dom_sf"/>
</dbReference>
<dbReference type="InterPro" id="IPR042099">
    <property type="entry name" value="ANL_N_sf"/>
</dbReference>
<dbReference type="PANTHER" id="PTHR45527">
    <property type="entry name" value="NONRIBOSOMAL PEPTIDE SYNTHETASE"/>
    <property type="match status" value="1"/>
</dbReference>
<evidence type="ECO:0000259" key="5">
    <source>
        <dbReference type="Pfam" id="PF00501"/>
    </source>
</evidence>
<dbReference type="InterPro" id="IPR006162">
    <property type="entry name" value="Ppantetheine_attach_site"/>
</dbReference>
<dbReference type="InterPro" id="IPR000873">
    <property type="entry name" value="AMP-dep_synth/lig_dom"/>
</dbReference>
<keyword evidence="3" id="KW-0597">Phosphoprotein</keyword>
<dbReference type="Gene3D" id="1.10.1200.10">
    <property type="entry name" value="ACP-like"/>
    <property type="match status" value="1"/>
</dbReference>
<accession>A0ABS4U861</accession>
<sequence>MRDLEEVRRLMARHRGESGTVADRPARSLPDRAPASAAQKSVWLASALDPDDVSYNLCLKFTFEGRIDAEALAGAFGDLVDRHEVLRTTYHADDEGALQQRIHADLEPEITRHAMPPGDAGDAAVDALAAEQVRRPFDLAAQSPLRLAICERGPGRVDAVMVIQHIAWDGMTMPVLARDVARAYRLRTGRPTEGDGSVPPLAVQVADFAEWEATHPDASGEDHWRSVFPDGVPQMRPMLGGAADAPPNAGGRVDAVLPDDAARALTAIAEESSVTPFAVFLAAHHLVLRAVTGARDTVTGTTVANREAVGADELIGNFSNQVPIRISDGGAETFGDLVLRAARSITGAMSAKSIPFDRIAAIAGVDRAAGETLFPVLVLFLHEGIAGPRLPGAETSWELVHADAALHAVATEAFMHPGRVEVQMTHRLDSVSAEGARALQRALAAVLSNAGADVPTEELAQVARAEIESAAAPASAMGRGRRVPVEPGDVDAMIRAASAASPDAVAVVAEDRTLTYAEFDARVSALAARLAEAGARAGEIVAVVAERGSWLPCAITAVIRTGAAVVPVDPRYPAERIRMMLDDAAPAAIVRAGDVPLPDTAAAIIDVERIDEEGPEAGTPEFVPARPIRGDDPVYLIYTSGTTGRPKGVVNHHRGVASHLQWMARTFGDGPIRMLHKAPISFDVGMGEVLLALTSGGTAVIPPADWWAGDAEGLASMIEEHRVTVLSLVPGLLRELLAAGAAGRLRTLRHLLLGGEAVPTDLARRARAEIGCRVHGLYGPSETAMDVAWVEYGDDFPEDGFLLGAAEDNNDLHVLDENLRELPVGEAGELCIGGVQVGHGYHGAPDATADAFVDDPFEPGGTLYRTGDVAKWGADGMLRFLGRIGDQVKIRGNRVELLDIDAALCRVHGVAAGACRLFGVTGAPARLVGYVVAADGGKPDERAILAELDRALPAYMVPRTIVAVDSLPTTATGKLDRAALPEPPGAHAAGGDADEPRGAAELAVADAFARAIGKDVRPTAQSGLIELGGDSITAIRAISLLRRSGWEAEVRDILGGGTVRTVAAAARPVSATDPADGADGGGFAAPAPVHPLAAALLESAPGGGGLCQARLLTAPADFGAERLSEVLERLAGLHPILSRAVAGDGGWPMFAEPPAGAEPFTMAEAEAEVAAADGAGELIGELASRLDPARGTMLAGAVAELPAGRRIVLVAHHLVVDAVSWETLIDDFRDLRGVAKHTAAARRPEAAVADHARRLRAATLSGELDEDLAAWEKIAADASGTLAIDPARDTEATVDIAEITMPEASSAALAAGVERAFGCRGQDLLIAGLAMALRRLGLDADGTVGMTLESHGRDATGSVPPVPPDAVGWFTAAYPVAVEVGDGLDPVAAVHAVRRARRRLPDDVHVHGCAMWVGGRPAPRPIACLNHLGTVASDAREGDFAPAPEAPALIGAADASAPLPNVIDVMSHVGADGLLAATIRVAAEVPGAPGAADVGRELGAALADIAAAAATGDARRAPADFTAPGITDADVRAWGGEIEDVLPLTPMQEGLMLSSLTSGDPAGYAVQTPLRVRGRVDAAALGRAVGAVLRRFPNLRIQPAATVDGTPVGVVRPCGAFGCRVRDANRAPDLIAADAAEGFDFAAAPLLRITVAHPGDGADGETLVLISAHHILTDGWTGQLLPLAIFAEYAREIGADPGVGRIGDPGAFPALLEAIAEDGPEARRAWEARLRGVVPALVGPEATPTRAGQSSRMSSVGQDVVDRLHAVTRRLGVTPAVAYQAAWARTLGIVLGRDDVVFGEVVSGRDPSIAGVAEGIGCFANLVAVPASVDPSGTWAGALAQMRDERLPLLGHDHFPMTRALSVTGARRLFDTMFVHQSYPPHQDRLASILESCGLGHVGTDPGGTTDNAALLMVFPGDSVIGGAGTRFLFTFAAGVIDDAAAEVIEKLFLGCVRAIADAPDAAIADGPVPDEFDAMALGGILR</sequence>
<proteinExistence type="predicted"/>
<dbReference type="PANTHER" id="PTHR45527:SF1">
    <property type="entry name" value="FATTY ACID SYNTHASE"/>
    <property type="match status" value="1"/>
</dbReference>
<feature type="domain" description="Condensation" evidence="7">
    <location>
        <begin position="1175"/>
        <end position="1398"/>
    </location>
</feature>
<dbReference type="Pfam" id="PF13193">
    <property type="entry name" value="AMP-binding_C"/>
    <property type="match status" value="1"/>
</dbReference>
<dbReference type="EMBL" id="JAGINY010000001">
    <property type="protein sequence ID" value="MBP2332842.1"/>
    <property type="molecule type" value="Genomic_DNA"/>
</dbReference>
<name>A0ABS4U861_9CORY</name>
<protein>
    <submittedName>
        <fullName evidence="9">Amino acid adenylation domain-containing protein</fullName>
    </submittedName>
</protein>
<dbReference type="RefSeq" id="WP_209653342.1">
    <property type="nucleotide sequence ID" value="NZ_CP047357.1"/>
</dbReference>
<feature type="domain" description="Carrier" evidence="6">
    <location>
        <begin position="1004"/>
        <end position="1065"/>
    </location>
</feature>
<dbReference type="InterPro" id="IPR045851">
    <property type="entry name" value="AMP-bd_C_sf"/>
</dbReference>
<feature type="domain" description="Condensation" evidence="7">
    <location>
        <begin position="1539"/>
        <end position="1883"/>
    </location>
</feature>
<dbReference type="PROSITE" id="PS00455">
    <property type="entry name" value="AMP_BINDING"/>
    <property type="match status" value="1"/>
</dbReference>
<dbReference type="Gene3D" id="3.30.559.10">
    <property type="entry name" value="Chloramphenicol acetyltransferase-like domain"/>
    <property type="match status" value="3"/>
</dbReference>
<dbReference type="Pfam" id="PF00501">
    <property type="entry name" value="AMP-binding"/>
    <property type="match status" value="1"/>
</dbReference>
<feature type="domain" description="AMP-dependent synthetase/ligase" evidence="5">
    <location>
        <begin position="496"/>
        <end position="842"/>
    </location>
</feature>
<reference evidence="9 10" key="1">
    <citation type="submission" date="2021-03" db="EMBL/GenBank/DDBJ databases">
        <title>Sequencing the genomes of 1000 actinobacteria strains.</title>
        <authorList>
            <person name="Klenk H.-P."/>
        </authorList>
    </citation>
    <scope>NUCLEOTIDE SEQUENCE [LARGE SCALE GENOMIC DNA]</scope>
    <source>
        <strain evidence="9 10">DSM 44506</strain>
    </source>
</reference>
<dbReference type="NCBIfam" id="TIGR01733">
    <property type="entry name" value="AA-adenyl-dom"/>
    <property type="match status" value="1"/>
</dbReference>
<evidence type="ECO:0000313" key="10">
    <source>
        <dbReference type="Proteomes" id="UP001519305"/>
    </source>
</evidence>
<dbReference type="InterPro" id="IPR001242">
    <property type="entry name" value="Condensation_dom"/>
</dbReference>
<keyword evidence="2" id="KW-0596">Phosphopantetheine</keyword>
<evidence type="ECO:0000256" key="4">
    <source>
        <dbReference type="SAM" id="MobiDB-lite"/>
    </source>
</evidence>
<dbReference type="InterPro" id="IPR010071">
    <property type="entry name" value="AA_adenyl_dom"/>
</dbReference>
<dbReference type="CDD" id="cd05930">
    <property type="entry name" value="A_NRPS"/>
    <property type="match status" value="1"/>
</dbReference>
<dbReference type="Pfam" id="PF00550">
    <property type="entry name" value="PP-binding"/>
    <property type="match status" value="1"/>
</dbReference>
<dbReference type="InterPro" id="IPR009081">
    <property type="entry name" value="PP-bd_ACP"/>
</dbReference>
<dbReference type="SUPFAM" id="SSF56801">
    <property type="entry name" value="Acetyl-CoA synthetase-like"/>
    <property type="match status" value="1"/>
</dbReference>
<dbReference type="PROSITE" id="PS00012">
    <property type="entry name" value="PHOSPHOPANTETHEINE"/>
    <property type="match status" value="1"/>
</dbReference>
<dbReference type="InterPro" id="IPR025110">
    <property type="entry name" value="AMP-bd_C"/>
</dbReference>
<evidence type="ECO:0000259" key="8">
    <source>
        <dbReference type="Pfam" id="PF13193"/>
    </source>
</evidence>
<comment type="caution">
    <text evidence="9">The sequence shown here is derived from an EMBL/GenBank/DDBJ whole genome shotgun (WGS) entry which is preliminary data.</text>
</comment>
<organism evidence="9 10">
    <name type="scientific">Corynebacterium freneyi</name>
    <dbReference type="NCBI Taxonomy" id="134034"/>
    <lineage>
        <taxon>Bacteria</taxon>
        <taxon>Bacillati</taxon>
        <taxon>Actinomycetota</taxon>
        <taxon>Actinomycetes</taxon>
        <taxon>Mycobacteriales</taxon>
        <taxon>Corynebacteriaceae</taxon>
        <taxon>Corynebacterium</taxon>
    </lineage>
</organism>
<evidence type="ECO:0000256" key="2">
    <source>
        <dbReference type="ARBA" id="ARBA00022450"/>
    </source>
</evidence>
<dbReference type="Proteomes" id="UP001519305">
    <property type="component" value="Unassembled WGS sequence"/>
</dbReference>
<dbReference type="Pfam" id="PF00668">
    <property type="entry name" value="Condensation"/>
    <property type="match status" value="3"/>
</dbReference>
<evidence type="ECO:0000313" key="9">
    <source>
        <dbReference type="EMBL" id="MBP2332842.1"/>
    </source>
</evidence>
<gene>
    <name evidence="9" type="ORF">JOF33_001541</name>
</gene>
<evidence type="ECO:0000259" key="7">
    <source>
        <dbReference type="Pfam" id="PF00668"/>
    </source>
</evidence>
<dbReference type="Gene3D" id="3.40.50.12780">
    <property type="entry name" value="N-terminal domain of ligase-like"/>
    <property type="match status" value="1"/>
</dbReference>
<feature type="region of interest" description="Disordered" evidence="4">
    <location>
        <begin position="976"/>
        <end position="995"/>
    </location>
</feature>
<dbReference type="SUPFAM" id="SSF52777">
    <property type="entry name" value="CoA-dependent acyltransferases"/>
    <property type="match status" value="6"/>
</dbReference>
<dbReference type="Gene3D" id="3.30.559.30">
    <property type="entry name" value="Nonribosomal peptide synthetase, condensation domain"/>
    <property type="match status" value="3"/>
</dbReference>
<keyword evidence="10" id="KW-1185">Reference proteome</keyword>
<feature type="domain" description="Condensation" evidence="7">
    <location>
        <begin position="32"/>
        <end position="380"/>
    </location>
</feature>